<protein>
    <submittedName>
        <fullName evidence="2">Uncharacterized protein</fullName>
    </submittedName>
</protein>
<dbReference type="Proteomes" id="UP000306102">
    <property type="component" value="Unassembled WGS sequence"/>
</dbReference>
<gene>
    <name evidence="2" type="ORF">TEA_008745</name>
</gene>
<feature type="region of interest" description="Disordered" evidence="1">
    <location>
        <begin position="138"/>
        <end position="180"/>
    </location>
</feature>
<keyword evidence="3" id="KW-1185">Reference proteome</keyword>
<reference evidence="2 3" key="1">
    <citation type="journal article" date="2018" name="Proc. Natl. Acad. Sci. U.S.A.">
        <title>Draft genome sequence of Camellia sinensis var. sinensis provides insights into the evolution of the tea genome and tea quality.</title>
        <authorList>
            <person name="Wei C."/>
            <person name="Yang H."/>
            <person name="Wang S."/>
            <person name="Zhao J."/>
            <person name="Liu C."/>
            <person name="Gao L."/>
            <person name="Xia E."/>
            <person name="Lu Y."/>
            <person name="Tai Y."/>
            <person name="She G."/>
            <person name="Sun J."/>
            <person name="Cao H."/>
            <person name="Tong W."/>
            <person name="Gao Q."/>
            <person name="Li Y."/>
            <person name="Deng W."/>
            <person name="Jiang X."/>
            <person name="Wang W."/>
            <person name="Chen Q."/>
            <person name="Zhang S."/>
            <person name="Li H."/>
            <person name="Wu J."/>
            <person name="Wang P."/>
            <person name="Li P."/>
            <person name="Shi C."/>
            <person name="Zheng F."/>
            <person name="Jian J."/>
            <person name="Huang B."/>
            <person name="Shan D."/>
            <person name="Shi M."/>
            <person name="Fang C."/>
            <person name="Yue Y."/>
            <person name="Li F."/>
            <person name="Li D."/>
            <person name="Wei S."/>
            <person name="Han B."/>
            <person name="Jiang C."/>
            <person name="Yin Y."/>
            <person name="Xia T."/>
            <person name="Zhang Z."/>
            <person name="Bennetzen J.L."/>
            <person name="Zhao S."/>
            <person name="Wan X."/>
        </authorList>
    </citation>
    <scope>NUCLEOTIDE SEQUENCE [LARGE SCALE GENOMIC DNA]</scope>
    <source>
        <strain evidence="3">cv. Shuchazao</strain>
        <tissue evidence="2">Leaf</tissue>
    </source>
</reference>
<organism evidence="2 3">
    <name type="scientific">Camellia sinensis var. sinensis</name>
    <name type="common">China tea</name>
    <dbReference type="NCBI Taxonomy" id="542762"/>
    <lineage>
        <taxon>Eukaryota</taxon>
        <taxon>Viridiplantae</taxon>
        <taxon>Streptophyta</taxon>
        <taxon>Embryophyta</taxon>
        <taxon>Tracheophyta</taxon>
        <taxon>Spermatophyta</taxon>
        <taxon>Magnoliopsida</taxon>
        <taxon>eudicotyledons</taxon>
        <taxon>Gunneridae</taxon>
        <taxon>Pentapetalae</taxon>
        <taxon>asterids</taxon>
        <taxon>Ericales</taxon>
        <taxon>Theaceae</taxon>
        <taxon>Camellia</taxon>
    </lineage>
</organism>
<dbReference type="AlphaFoldDB" id="A0A4V3WQ58"/>
<evidence type="ECO:0000313" key="3">
    <source>
        <dbReference type="Proteomes" id="UP000306102"/>
    </source>
</evidence>
<evidence type="ECO:0000256" key="1">
    <source>
        <dbReference type="SAM" id="MobiDB-lite"/>
    </source>
</evidence>
<comment type="caution">
    <text evidence="2">The sequence shown here is derived from an EMBL/GenBank/DDBJ whole genome shotgun (WGS) entry which is preliminary data.</text>
</comment>
<name>A0A4V3WQ58_CAMSN</name>
<sequence length="200" mass="21952">MPPSVMPMMDDLVIEDDEDDEDMEMFMSSMKAIGIAHNARVGTMVYSGLQSRVGIVNLLSDGFCWNLLRCIHGDQSGFISPKMLKSFEVEKVGPSLVGNGLRVLASNPQKIMRGRTEYYHIDDSGHVSWLSVDNPNETGACSKGGPIDDLTRQLDGSPSPKEVVAQTETGHTDSEGNNMQVDKVDDEDATMHEHFSKLSC</sequence>
<dbReference type="EMBL" id="SDRB02002723">
    <property type="protein sequence ID" value="THG19007.1"/>
    <property type="molecule type" value="Genomic_DNA"/>
</dbReference>
<accession>A0A4V3WQ58</accession>
<proteinExistence type="predicted"/>
<evidence type="ECO:0000313" key="2">
    <source>
        <dbReference type="EMBL" id="THG19007.1"/>
    </source>
</evidence>